<keyword evidence="1" id="KW-0812">Transmembrane</keyword>
<dbReference type="EMBL" id="WBVY01000004">
    <property type="protein sequence ID" value="KAB2656281.1"/>
    <property type="molecule type" value="Genomic_DNA"/>
</dbReference>
<proteinExistence type="predicted"/>
<feature type="transmembrane region" description="Helical" evidence="1">
    <location>
        <begin position="59"/>
        <end position="82"/>
    </location>
</feature>
<accession>A0A7V7VSX4</accession>
<dbReference type="Proteomes" id="UP000460650">
    <property type="component" value="Unassembled WGS sequence"/>
</dbReference>
<comment type="caution">
    <text evidence="2">The sequence shown here is derived from an EMBL/GenBank/DDBJ whole genome shotgun (WGS) entry which is preliminary data.</text>
</comment>
<protein>
    <submittedName>
        <fullName evidence="2">Uncharacterized protein</fullName>
    </submittedName>
</protein>
<evidence type="ECO:0000256" key="1">
    <source>
        <dbReference type="SAM" id="Phobius"/>
    </source>
</evidence>
<name>A0A7V7VSX4_9HYPH</name>
<sequence length="87" mass="9608">MGNDLILSPAYFWFPGNIYNQAMMPPEQNNSVRFCASQSASLPATVDELLRLLSVSPTYPLIILSVCVSLVTIAIGVTFALLDWWQS</sequence>
<organism evidence="2 3">
    <name type="scientific">Brucella tritici</name>
    <dbReference type="NCBI Taxonomy" id="94626"/>
    <lineage>
        <taxon>Bacteria</taxon>
        <taxon>Pseudomonadati</taxon>
        <taxon>Pseudomonadota</taxon>
        <taxon>Alphaproteobacteria</taxon>
        <taxon>Hyphomicrobiales</taxon>
        <taxon>Brucellaceae</taxon>
        <taxon>Brucella/Ochrobactrum group</taxon>
        <taxon>Brucella</taxon>
    </lineage>
</organism>
<keyword evidence="1" id="KW-1133">Transmembrane helix</keyword>
<gene>
    <name evidence="2" type="ORF">F9K94_17430</name>
</gene>
<keyword evidence="1" id="KW-0472">Membrane</keyword>
<reference evidence="2 3" key="1">
    <citation type="submission" date="2019-09" db="EMBL/GenBank/DDBJ databases">
        <title>Taxonomic organization of the family Brucellaceae based on a phylogenomic approach.</title>
        <authorList>
            <person name="Leclercq S."/>
            <person name="Cloeckaert A."/>
            <person name="Zygmunt M.S."/>
        </authorList>
    </citation>
    <scope>NUCLEOTIDE SEQUENCE [LARGE SCALE GENOMIC DNA]</scope>
    <source>
        <strain evidence="2 3">TA93</strain>
    </source>
</reference>
<evidence type="ECO:0000313" key="2">
    <source>
        <dbReference type="EMBL" id="KAB2656281.1"/>
    </source>
</evidence>
<dbReference type="AlphaFoldDB" id="A0A7V7VSX4"/>
<evidence type="ECO:0000313" key="3">
    <source>
        <dbReference type="Proteomes" id="UP000460650"/>
    </source>
</evidence>
<dbReference type="RefSeq" id="WP_151647235.1">
    <property type="nucleotide sequence ID" value="NZ_WBVY01000004.1"/>
</dbReference>